<feature type="region of interest" description="Disordered" evidence="2">
    <location>
        <begin position="146"/>
        <end position="211"/>
    </location>
</feature>
<dbReference type="Pfam" id="PF04525">
    <property type="entry name" value="LOR"/>
    <property type="match status" value="1"/>
</dbReference>
<comment type="caution">
    <text evidence="3">The sequence shown here is derived from an EMBL/GenBank/DDBJ whole genome shotgun (WGS) entry which is preliminary data.</text>
</comment>
<dbReference type="Proteomes" id="UP001150904">
    <property type="component" value="Unassembled WGS sequence"/>
</dbReference>
<dbReference type="InterPro" id="IPR025659">
    <property type="entry name" value="Tubby-like_C"/>
</dbReference>
<name>A0A9W9MAU8_9EURO</name>
<evidence type="ECO:0000313" key="3">
    <source>
        <dbReference type="EMBL" id="KAJ5195188.1"/>
    </source>
</evidence>
<reference evidence="3" key="2">
    <citation type="journal article" date="2023" name="IMA Fungus">
        <title>Comparative genomic study of the Penicillium genus elucidates a diverse pangenome and 15 lateral gene transfer events.</title>
        <authorList>
            <person name="Petersen C."/>
            <person name="Sorensen T."/>
            <person name="Nielsen M.R."/>
            <person name="Sondergaard T.E."/>
            <person name="Sorensen J.L."/>
            <person name="Fitzpatrick D.A."/>
            <person name="Frisvad J.C."/>
            <person name="Nielsen K.L."/>
        </authorList>
    </citation>
    <scope>NUCLEOTIDE SEQUENCE</scope>
    <source>
        <strain evidence="3">IBT 15544</strain>
    </source>
</reference>
<keyword evidence="4" id="KW-1185">Reference proteome</keyword>
<dbReference type="GeneID" id="83182989"/>
<evidence type="ECO:0000256" key="2">
    <source>
        <dbReference type="SAM" id="MobiDB-lite"/>
    </source>
</evidence>
<organism evidence="3 4">
    <name type="scientific">Penicillium cinerascens</name>
    <dbReference type="NCBI Taxonomy" id="70096"/>
    <lineage>
        <taxon>Eukaryota</taxon>
        <taxon>Fungi</taxon>
        <taxon>Dikarya</taxon>
        <taxon>Ascomycota</taxon>
        <taxon>Pezizomycotina</taxon>
        <taxon>Eurotiomycetes</taxon>
        <taxon>Eurotiomycetidae</taxon>
        <taxon>Eurotiales</taxon>
        <taxon>Aspergillaceae</taxon>
        <taxon>Penicillium</taxon>
    </lineage>
</organism>
<dbReference type="EMBL" id="JAPQKR010000015">
    <property type="protein sequence ID" value="KAJ5195188.1"/>
    <property type="molecule type" value="Genomic_DNA"/>
</dbReference>
<evidence type="ECO:0000256" key="1">
    <source>
        <dbReference type="ARBA" id="ARBA00005437"/>
    </source>
</evidence>
<accession>A0A9W9MAU8</accession>
<dbReference type="RefSeq" id="XP_058305676.1">
    <property type="nucleotide sequence ID" value="XM_058455688.1"/>
</dbReference>
<dbReference type="InterPro" id="IPR038595">
    <property type="entry name" value="LOR_sf"/>
</dbReference>
<feature type="compositionally biased region" description="Pro residues" evidence="2">
    <location>
        <begin position="158"/>
        <end position="168"/>
    </location>
</feature>
<sequence length="322" mass="36223">MSIRELQSPDHPIALRRTHLLSPAPDRLTNTPTTLCIARENTLSGRDFTVTQLRRDEPIGSSRRNTLLYTVNGKFWSNSLQREIRDASGRPILELRRIWWKGQWSVKRAGGAGDELLNVDMRWAIGTKMDIRFMNALVGRLDDGQPRCCNEEDMESEAPPPYTPPPYSAVPASDSTNQSGSGGESDSADSSDSKERTNNYEPPTYDSLRRSSHSLRDLLDAVEPPREPAPAPMSHQRRWSEGGYDPKVELKVVQVNSRAAIVTMGERKIINIRRGKVMDYSLSGPMPKWEVEIAEGVDLVLAVTIVLIMAEFVRHEYRVRVG</sequence>
<protein>
    <submittedName>
        <fullName evidence="3">Uncharacterized protein</fullName>
    </submittedName>
</protein>
<reference evidence="3" key="1">
    <citation type="submission" date="2022-12" db="EMBL/GenBank/DDBJ databases">
        <authorList>
            <person name="Petersen C."/>
        </authorList>
    </citation>
    <scope>NUCLEOTIDE SEQUENCE</scope>
    <source>
        <strain evidence="3">IBT 15544</strain>
    </source>
</reference>
<evidence type="ECO:0000313" key="4">
    <source>
        <dbReference type="Proteomes" id="UP001150904"/>
    </source>
</evidence>
<dbReference type="OrthoDB" id="4241662at2759"/>
<dbReference type="InterPro" id="IPR007612">
    <property type="entry name" value="LOR"/>
</dbReference>
<comment type="similarity">
    <text evidence="1">Belongs to the LOR family.</text>
</comment>
<dbReference type="AlphaFoldDB" id="A0A9W9MAU8"/>
<proteinExistence type="inferred from homology"/>
<dbReference type="Gene3D" id="2.40.160.200">
    <property type="entry name" value="LURP1-related"/>
    <property type="match status" value="1"/>
</dbReference>
<gene>
    <name evidence="3" type="ORF">N7498_008626</name>
</gene>
<dbReference type="SUPFAM" id="SSF54518">
    <property type="entry name" value="Tubby C-terminal domain-like"/>
    <property type="match status" value="1"/>
</dbReference>